<feature type="region of interest" description="Disordered" evidence="1">
    <location>
        <begin position="102"/>
        <end position="123"/>
    </location>
</feature>
<protein>
    <submittedName>
        <fullName evidence="3">Uncharacterized protein</fullName>
    </submittedName>
</protein>
<feature type="transmembrane region" description="Helical" evidence="2">
    <location>
        <begin position="63"/>
        <end position="80"/>
    </location>
</feature>
<keyword evidence="2" id="KW-0812">Transmembrane</keyword>
<evidence type="ECO:0000313" key="4">
    <source>
        <dbReference type="EMBL" id="CAD8937206.1"/>
    </source>
</evidence>
<name>A0A6U1R0Q2_CYCTE</name>
<keyword evidence="2" id="KW-1133">Transmembrane helix</keyword>
<evidence type="ECO:0000313" key="3">
    <source>
        <dbReference type="EMBL" id="CAD8937205.1"/>
    </source>
</evidence>
<feature type="transmembrane region" description="Helical" evidence="2">
    <location>
        <begin position="38"/>
        <end position="56"/>
    </location>
</feature>
<accession>A0A6U1R0Q2</accession>
<proteinExistence type="predicted"/>
<gene>
    <name evidence="3" type="ORF">CTEN0397_LOCUS8264</name>
    <name evidence="4" type="ORF">CTEN0397_LOCUS8265</name>
</gene>
<keyword evidence="2" id="KW-0472">Membrane</keyword>
<dbReference type="AlphaFoldDB" id="A0A6U1R0Q2"/>
<dbReference type="EMBL" id="HBFW01012951">
    <property type="protein sequence ID" value="CAD8937205.1"/>
    <property type="molecule type" value="Transcribed_RNA"/>
</dbReference>
<reference evidence="3" key="1">
    <citation type="submission" date="2021-01" db="EMBL/GenBank/DDBJ databases">
        <authorList>
            <person name="Corre E."/>
            <person name="Pelletier E."/>
            <person name="Niang G."/>
            <person name="Scheremetjew M."/>
            <person name="Finn R."/>
            <person name="Kale V."/>
            <person name="Holt S."/>
            <person name="Cochrane G."/>
            <person name="Meng A."/>
            <person name="Brown T."/>
            <person name="Cohen L."/>
        </authorList>
    </citation>
    <scope>NUCLEOTIDE SEQUENCE</scope>
    <source>
        <strain evidence="3">ECT3854</strain>
    </source>
</reference>
<organism evidence="3">
    <name type="scientific">Cyclophora tenuis</name>
    <name type="common">Marine diatom</name>
    <dbReference type="NCBI Taxonomy" id="216820"/>
    <lineage>
        <taxon>Eukaryota</taxon>
        <taxon>Sar</taxon>
        <taxon>Stramenopiles</taxon>
        <taxon>Ochrophyta</taxon>
        <taxon>Bacillariophyta</taxon>
        <taxon>Fragilariophyceae</taxon>
        <taxon>Fragilariophycidae</taxon>
        <taxon>Cyclophorales</taxon>
        <taxon>Cyclophoraceae</taxon>
        <taxon>Cyclophora</taxon>
    </lineage>
</organism>
<evidence type="ECO:0000256" key="2">
    <source>
        <dbReference type="SAM" id="Phobius"/>
    </source>
</evidence>
<evidence type="ECO:0000256" key="1">
    <source>
        <dbReference type="SAM" id="MobiDB-lite"/>
    </source>
</evidence>
<dbReference type="EMBL" id="HBFW01012952">
    <property type="protein sequence ID" value="CAD8937206.1"/>
    <property type="molecule type" value="Transcribed_RNA"/>
</dbReference>
<sequence>MYIDCIGMIRRGTASDEPTGRMGVELIPSTKRLNMTETTFPITTTIIIIIITIISTRTMSPRNQIFIVTAAAIIVIFPALEEEEAKALLAVRQVLNRLTQDPHKQPIGEQKSNLLHQRHRMLN</sequence>